<dbReference type="EMBL" id="VUJV01000009">
    <property type="protein sequence ID" value="KAA1415405.1"/>
    <property type="molecule type" value="Genomic_DNA"/>
</dbReference>
<comment type="caution">
    <text evidence="2">The sequence shown here is derived from an EMBL/GenBank/DDBJ whole genome shotgun (WGS) entry which is preliminary data.</text>
</comment>
<keyword evidence="3" id="KW-1185">Reference proteome</keyword>
<reference evidence="2 3" key="1">
    <citation type="submission" date="2019-09" db="EMBL/GenBank/DDBJ databases">
        <title>Nocardioides panacisoli sp. nov., isolated from the soil of a ginseng field.</title>
        <authorList>
            <person name="Cho C."/>
        </authorList>
    </citation>
    <scope>NUCLEOTIDE SEQUENCE [LARGE SCALE GENOMIC DNA]</scope>
    <source>
        <strain evidence="2 3">BN130099</strain>
    </source>
</reference>
<evidence type="ECO:0000313" key="3">
    <source>
        <dbReference type="Proteomes" id="UP000325003"/>
    </source>
</evidence>
<evidence type="ECO:0000256" key="1">
    <source>
        <dbReference type="SAM" id="MobiDB-lite"/>
    </source>
</evidence>
<dbReference type="AlphaFoldDB" id="A0A5B1L4H2"/>
<gene>
    <name evidence="2" type="ORF">F0U44_20640</name>
</gene>
<reference evidence="2 3" key="2">
    <citation type="submission" date="2019-09" db="EMBL/GenBank/DDBJ databases">
        <authorList>
            <person name="Jin C."/>
        </authorList>
    </citation>
    <scope>NUCLEOTIDE SEQUENCE [LARGE SCALE GENOMIC DNA]</scope>
    <source>
        <strain evidence="2 3">BN130099</strain>
    </source>
</reference>
<name>A0A5B1L4H2_9ACTN</name>
<proteinExistence type="predicted"/>
<feature type="compositionally biased region" description="Basic residues" evidence="1">
    <location>
        <begin position="40"/>
        <end position="50"/>
    </location>
</feature>
<sequence length="85" mass="9435">MPGTPARSRTSDRCPDADHPAILPLIPSDPAARTPDDRRARRTARPRLPARRGASPRAPVRRSRHRPDPARRRCPPRRSPGGPGR</sequence>
<feature type="region of interest" description="Disordered" evidence="1">
    <location>
        <begin position="1"/>
        <end position="85"/>
    </location>
</feature>
<dbReference type="Proteomes" id="UP000325003">
    <property type="component" value="Unassembled WGS sequence"/>
</dbReference>
<evidence type="ECO:0000313" key="2">
    <source>
        <dbReference type="EMBL" id="KAA1415405.1"/>
    </source>
</evidence>
<protein>
    <submittedName>
        <fullName evidence="2">Uncharacterized protein</fullName>
    </submittedName>
</protein>
<organism evidence="2 3">
    <name type="scientific">Nocardioides humilatus</name>
    <dbReference type="NCBI Taxonomy" id="2607660"/>
    <lineage>
        <taxon>Bacteria</taxon>
        <taxon>Bacillati</taxon>
        <taxon>Actinomycetota</taxon>
        <taxon>Actinomycetes</taxon>
        <taxon>Propionibacteriales</taxon>
        <taxon>Nocardioidaceae</taxon>
        <taxon>Nocardioides</taxon>
    </lineage>
</organism>
<accession>A0A5B1L4H2</accession>
<feature type="compositionally biased region" description="Basic and acidic residues" evidence="1">
    <location>
        <begin position="9"/>
        <end position="19"/>
    </location>
</feature>